<organism evidence="1">
    <name type="scientific">bioreactor metagenome</name>
    <dbReference type="NCBI Taxonomy" id="1076179"/>
    <lineage>
        <taxon>unclassified sequences</taxon>
        <taxon>metagenomes</taxon>
        <taxon>ecological metagenomes</taxon>
    </lineage>
</organism>
<sequence>MLVDDNPIHQAQAGGHLEGTFFCRLQVFTLNDHGGAHGGGPRAGAHNQSALMVKRAQGAAGGSSTQNAGQAQLIAPGKKDAAGVLDDAAELRVVCLLTGIQMQNMDAAHTKRLKGLAVGLSRQARLLCGRCQHHKTLLRAEHLRSLPQNVAAVGFVLGAADDYEKSLTAHIAPSAVFCKAAEQPNSAC</sequence>
<dbReference type="AlphaFoldDB" id="A0A645D796"/>
<comment type="caution">
    <text evidence="1">The sequence shown here is derived from an EMBL/GenBank/DDBJ whole genome shotgun (WGS) entry which is preliminary data.</text>
</comment>
<gene>
    <name evidence="1" type="ORF">SDC9_131899</name>
</gene>
<accession>A0A645D796</accession>
<dbReference type="EMBL" id="VSSQ01033289">
    <property type="protein sequence ID" value="MPM84823.1"/>
    <property type="molecule type" value="Genomic_DNA"/>
</dbReference>
<reference evidence="1" key="1">
    <citation type="submission" date="2019-08" db="EMBL/GenBank/DDBJ databases">
        <authorList>
            <person name="Kucharzyk K."/>
            <person name="Murdoch R.W."/>
            <person name="Higgins S."/>
            <person name="Loffler F."/>
        </authorList>
    </citation>
    <scope>NUCLEOTIDE SEQUENCE</scope>
</reference>
<proteinExistence type="predicted"/>
<name>A0A645D796_9ZZZZ</name>
<protein>
    <submittedName>
        <fullName evidence="1">Uncharacterized protein</fullName>
    </submittedName>
</protein>
<evidence type="ECO:0000313" key="1">
    <source>
        <dbReference type="EMBL" id="MPM84823.1"/>
    </source>
</evidence>